<dbReference type="Proteomes" id="UP000002630">
    <property type="component" value="Linkage Group LG32"/>
</dbReference>
<proteinExistence type="predicted"/>
<reference evidence="2 3" key="1">
    <citation type="journal article" date="2010" name="Nature">
        <title>The Ectocarpus genome and the independent evolution of multicellularity in brown algae.</title>
        <authorList>
            <person name="Cock J.M."/>
            <person name="Sterck L."/>
            <person name="Rouze P."/>
            <person name="Scornet D."/>
            <person name="Allen A.E."/>
            <person name="Amoutzias G."/>
            <person name="Anthouard V."/>
            <person name="Artiguenave F."/>
            <person name="Aury J.M."/>
            <person name="Badger J.H."/>
            <person name="Beszteri B."/>
            <person name="Billiau K."/>
            <person name="Bonnet E."/>
            <person name="Bothwell J.H."/>
            <person name="Bowler C."/>
            <person name="Boyen C."/>
            <person name="Brownlee C."/>
            <person name="Carrano C.J."/>
            <person name="Charrier B."/>
            <person name="Cho G.Y."/>
            <person name="Coelho S.M."/>
            <person name="Collen J."/>
            <person name="Corre E."/>
            <person name="Da Silva C."/>
            <person name="Delage L."/>
            <person name="Delaroque N."/>
            <person name="Dittami S.M."/>
            <person name="Doulbeau S."/>
            <person name="Elias M."/>
            <person name="Farnham G."/>
            <person name="Gachon C.M."/>
            <person name="Gschloessl B."/>
            <person name="Heesch S."/>
            <person name="Jabbari K."/>
            <person name="Jubin C."/>
            <person name="Kawai H."/>
            <person name="Kimura K."/>
            <person name="Kloareg B."/>
            <person name="Kupper F.C."/>
            <person name="Lang D."/>
            <person name="Le Bail A."/>
            <person name="Leblanc C."/>
            <person name="Lerouge P."/>
            <person name="Lohr M."/>
            <person name="Lopez P.J."/>
            <person name="Martens C."/>
            <person name="Maumus F."/>
            <person name="Michel G."/>
            <person name="Miranda-Saavedra D."/>
            <person name="Morales J."/>
            <person name="Moreau H."/>
            <person name="Motomura T."/>
            <person name="Nagasato C."/>
            <person name="Napoli C.A."/>
            <person name="Nelson D.R."/>
            <person name="Nyvall-Collen P."/>
            <person name="Peters A.F."/>
            <person name="Pommier C."/>
            <person name="Potin P."/>
            <person name="Poulain J."/>
            <person name="Quesneville H."/>
            <person name="Read B."/>
            <person name="Rensing S.A."/>
            <person name="Ritter A."/>
            <person name="Rousvoal S."/>
            <person name="Samanta M."/>
            <person name="Samson G."/>
            <person name="Schroeder D.C."/>
            <person name="Segurens B."/>
            <person name="Strittmatter M."/>
            <person name="Tonon T."/>
            <person name="Tregear J.W."/>
            <person name="Valentin K."/>
            <person name="von Dassow P."/>
            <person name="Yamagishi T."/>
            <person name="Van de Peer Y."/>
            <person name="Wincker P."/>
        </authorList>
    </citation>
    <scope>NUCLEOTIDE SEQUENCE [LARGE SCALE GENOMIC DNA]</scope>
    <source>
        <strain evidence="3">Ec32 / CCAP1310/4</strain>
    </source>
</reference>
<dbReference type="SUPFAM" id="SSF54928">
    <property type="entry name" value="RNA-binding domain, RBD"/>
    <property type="match status" value="1"/>
</dbReference>
<gene>
    <name evidence="2" type="ORF">Esi_0170_0054</name>
</gene>
<feature type="region of interest" description="Disordered" evidence="1">
    <location>
        <begin position="1"/>
        <end position="26"/>
    </location>
</feature>
<dbReference type="InterPro" id="IPR035979">
    <property type="entry name" value="RBD_domain_sf"/>
</dbReference>
<accession>D7FMT5</accession>
<evidence type="ECO:0000313" key="2">
    <source>
        <dbReference type="EMBL" id="CBJ30000.1"/>
    </source>
</evidence>
<keyword evidence="3" id="KW-1185">Reference proteome</keyword>
<dbReference type="InParanoid" id="D7FMT5"/>
<evidence type="ECO:0008006" key="4">
    <source>
        <dbReference type="Google" id="ProtNLM"/>
    </source>
</evidence>
<dbReference type="GO" id="GO:0003676">
    <property type="term" value="F:nucleic acid binding"/>
    <property type="evidence" value="ECO:0007669"/>
    <property type="project" value="InterPro"/>
</dbReference>
<feature type="compositionally biased region" description="Basic residues" evidence="1">
    <location>
        <begin position="1"/>
        <end position="20"/>
    </location>
</feature>
<name>D7FMT5_ECTSI</name>
<protein>
    <recommendedName>
        <fullName evidence="4">RRM domain-containing protein</fullName>
    </recommendedName>
</protein>
<dbReference type="EMBL" id="FN649757">
    <property type="protein sequence ID" value="CBJ30000.1"/>
    <property type="molecule type" value="Genomic_DNA"/>
</dbReference>
<organism evidence="2 3">
    <name type="scientific">Ectocarpus siliculosus</name>
    <name type="common">Brown alga</name>
    <name type="synonym">Conferva siliculosa</name>
    <dbReference type="NCBI Taxonomy" id="2880"/>
    <lineage>
        <taxon>Eukaryota</taxon>
        <taxon>Sar</taxon>
        <taxon>Stramenopiles</taxon>
        <taxon>Ochrophyta</taxon>
        <taxon>PX clade</taxon>
        <taxon>Phaeophyceae</taxon>
        <taxon>Ectocarpales</taxon>
        <taxon>Ectocarpaceae</taxon>
        <taxon>Ectocarpus</taxon>
    </lineage>
</organism>
<dbReference type="OrthoDB" id="5970at2759"/>
<sequence length="77" mass="8974">MPRYSRSRSRSPARRSRRYSKSPEAPPSDCANIFCGNMNPTSNKHDLEHIFKRYGKIVDIWVGYFGVFCQYRVSLQG</sequence>
<evidence type="ECO:0000313" key="3">
    <source>
        <dbReference type="Proteomes" id="UP000002630"/>
    </source>
</evidence>
<dbReference type="InterPro" id="IPR012677">
    <property type="entry name" value="Nucleotide-bd_a/b_plait_sf"/>
</dbReference>
<dbReference type="AlphaFoldDB" id="D7FMT5"/>
<dbReference type="EMBL" id="FN648215">
    <property type="protein sequence ID" value="CBJ30000.1"/>
    <property type="molecule type" value="Genomic_DNA"/>
</dbReference>
<dbReference type="Gene3D" id="3.30.70.330">
    <property type="match status" value="1"/>
</dbReference>
<evidence type="ECO:0000256" key="1">
    <source>
        <dbReference type="SAM" id="MobiDB-lite"/>
    </source>
</evidence>